<keyword evidence="1" id="KW-0732">Signal</keyword>
<evidence type="ECO:0000256" key="1">
    <source>
        <dbReference type="SAM" id="SignalP"/>
    </source>
</evidence>
<feature type="signal peptide" evidence="1">
    <location>
        <begin position="1"/>
        <end position="21"/>
    </location>
</feature>
<gene>
    <name evidence="2" type="ORF">RclHR1_07040003</name>
</gene>
<dbReference type="Proteomes" id="UP000247702">
    <property type="component" value="Unassembled WGS sequence"/>
</dbReference>
<evidence type="ECO:0000313" key="2">
    <source>
        <dbReference type="EMBL" id="GBC06780.1"/>
    </source>
</evidence>
<organism evidence="2 3">
    <name type="scientific">Rhizophagus clarus</name>
    <dbReference type="NCBI Taxonomy" id="94130"/>
    <lineage>
        <taxon>Eukaryota</taxon>
        <taxon>Fungi</taxon>
        <taxon>Fungi incertae sedis</taxon>
        <taxon>Mucoromycota</taxon>
        <taxon>Glomeromycotina</taxon>
        <taxon>Glomeromycetes</taxon>
        <taxon>Glomerales</taxon>
        <taxon>Glomeraceae</taxon>
        <taxon>Rhizophagus</taxon>
    </lineage>
</organism>
<evidence type="ECO:0000313" key="3">
    <source>
        <dbReference type="Proteomes" id="UP000247702"/>
    </source>
</evidence>
<feature type="chain" id="PRO_5016429251" evidence="1">
    <location>
        <begin position="22"/>
        <end position="159"/>
    </location>
</feature>
<sequence>MNLFLLTNIILTFIIIEEIYSAEIKKFIGKEEEKINVTIIPSYELYPLWSEQEVRWESHYATYVNPEVEVAIYEYDLKSDFDQYYPHKIWKFNENKIYLNNIINNNPVKFVVQDSWLGGNWTNYYVQVNLINDTKTYGRSFNFKIVKSMKPIKRRKRFS</sequence>
<name>A0A2Z6SAQ7_9GLOM</name>
<dbReference type="AlphaFoldDB" id="A0A2Z6SAQ7"/>
<comment type="caution">
    <text evidence="2">The sequence shown here is derived from an EMBL/GenBank/DDBJ whole genome shotgun (WGS) entry which is preliminary data.</text>
</comment>
<protein>
    <submittedName>
        <fullName evidence="2">Uncharacterized protein</fullName>
    </submittedName>
</protein>
<dbReference type="EMBL" id="BEXD01004098">
    <property type="protein sequence ID" value="GBC06780.1"/>
    <property type="molecule type" value="Genomic_DNA"/>
</dbReference>
<accession>A0A2Z6SAQ7</accession>
<reference evidence="2 3" key="1">
    <citation type="submission" date="2017-11" db="EMBL/GenBank/DDBJ databases">
        <title>The genome of Rhizophagus clarus HR1 reveals common genetic basis of auxotrophy among arbuscular mycorrhizal fungi.</title>
        <authorList>
            <person name="Kobayashi Y."/>
        </authorList>
    </citation>
    <scope>NUCLEOTIDE SEQUENCE [LARGE SCALE GENOMIC DNA]</scope>
    <source>
        <strain evidence="2 3">HR1</strain>
    </source>
</reference>
<keyword evidence="3" id="KW-1185">Reference proteome</keyword>
<proteinExistence type="predicted"/>